<dbReference type="FunFam" id="2.100.10.50:FF:000002">
    <property type="entry name" value="Multivesicular body subunit 12B"/>
    <property type="match status" value="1"/>
</dbReference>
<protein>
    <recommendedName>
        <fullName evidence="9">MABP domain-containing protein</fullName>
    </recommendedName>
</protein>
<dbReference type="EMBL" id="PZQS01000011">
    <property type="protein sequence ID" value="PVD22491.1"/>
    <property type="molecule type" value="Genomic_DNA"/>
</dbReference>
<dbReference type="AlphaFoldDB" id="A0A2T7NMU4"/>
<proteinExistence type="inferred from homology"/>
<dbReference type="InterPro" id="IPR018798">
    <property type="entry name" value="MVB12A/B"/>
</dbReference>
<feature type="domain" description="MABP" evidence="9">
    <location>
        <begin position="6"/>
        <end position="152"/>
    </location>
</feature>
<dbReference type="GO" id="GO:0031902">
    <property type="term" value="C:late endosome membrane"/>
    <property type="evidence" value="ECO:0007669"/>
    <property type="project" value="UniProtKB-SubCell"/>
</dbReference>
<dbReference type="Gene3D" id="2.100.10.50">
    <property type="match status" value="1"/>
</dbReference>
<name>A0A2T7NMU4_POMCA</name>
<evidence type="ECO:0000313" key="11">
    <source>
        <dbReference type="Proteomes" id="UP000245119"/>
    </source>
</evidence>
<evidence type="ECO:0000256" key="2">
    <source>
        <dbReference type="ARBA" id="ARBA00004481"/>
    </source>
</evidence>
<evidence type="ECO:0000256" key="6">
    <source>
        <dbReference type="ARBA" id="ARBA00022927"/>
    </source>
</evidence>
<keyword evidence="11" id="KW-1185">Reference proteome</keyword>
<dbReference type="STRING" id="400727.A0A2T7NMU4"/>
<dbReference type="PROSITE" id="PS51498">
    <property type="entry name" value="MABP"/>
    <property type="match status" value="1"/>
</dbReference>
<keyword evidence="7" id="KW-0472">Membrane</keyword>
<gene>
    <name evidence="10" type="ORF">C0Q70_18305</name>
</gene>
<evidence type="ECO:0000259" key="9">
    <source>
        <dbReference type="PROSITE" id="PS51498"/>
    </source>
</evidence>
<evidence type="ECO:0000256" key="5">
    <source>
        <dbReference type="ARBA" id="ARBA00022753"/>
    </source>
</evidence>
<evidence type="ECO:0000256" key="3">
    <source>
        <dbReference type="ARBA" id="ARBA00010432"/>
    </source>
</evidence>
<comment type="function">
    <text evidence="8">Component of the ESCRT-I complex, a regulator of vesicular trafficking process. Required for the sorting of endocytic ubiquitinated cargos into multivesicular bodies.</text>
</comment>
<evidence type="ECO:0000256" key="7">
    <source>
        <dbReference type="ARBA" id="ARBA00023136"/>
    </source>
</evidence>
<evidence type="ECO:0000313" key="10">
    <source>
        <dbReference type="EMBL" id="PVD22491.1"/>
    </source>
</evidence>
<keyword evidence="4" id="KW-0813">Transport</keyword>
<keyword evidence="5" id="KW-0967">Endosome</keyword>
<dbReference type="InterPro" id="IPR040297">
    <property type="entry name" value="MVB12B"/>
</dbReference>
<keyword evidence="6" id="KW-0653">Protein transport</keyword>
<dbReference type="OrthoDB" id="6021306at2759"/>
<dbReference type="PANTHER" id="PTHR31547:SF1">
    <property type="entry name" value="MULTIVESICULAR BODY SUBUNIT 12B"/>
    <property type="match status" value="1"/>
</dbReference>
<comment type="caution">
    <text evidence="10">The sequence shown here is derived from an EMBL/GenBank/DDBJ whole genome shotgun (WGS) entry which is preliminary data.</text>
</comment>
<dbReference type="Pfam" id="PF10240">
    <property type="entry name" value="DUF2464"/>
    <property type="match status" value="1"/>
</dbReference>
<comment type="similarity">
    <text evidence="3">Belongs to the MVB12 family.</text>
</comment>
<dbReference type="Proteomes" id="UP000245119">
    <property type="component" value="Linkage Group LG11"/>
</dbReference>
<evidence type="ECO:0000256" key="8">
    <source>
        <dbReference type="ARBA" id="ARBA00053101"/>
    </source>
</evidence>
<reference evidence="10 11" key="1">
    <citation type="submission" date="2018-04" db="EMBL/GenBank/DDBJ databases">
        <title>The genome of golden apple snail Pomacea canaliculata provides insight into stress tolerance and invasive adaptation.</title>
        <authorList>
            <person name="Liu C."/>
            <person name="Liu B."/>
            <person name="Ren Y."/>
            <person name="Zhang Y."/>
            <person name="Wang H."/>
            <person name="Li S."/>
            <person name="Jiang F."/>
            <person name="Yin L."/>
            <person name="Zhang G."/>
            <person name="Qian W."/>
            <person name="Fan W."/>
        </authorList>
    </citation>
    <scope>NUCLEOTIDE SEQUENCE [LARGE SCALE GENOMIC DNA]</scope>
    <source>
        <strain evidence="10">SZHN2017</strain>
        <tissue evidence="10">Muscle</tissue>
    </source>
</reference>
<dbReference type="GO" id="GO:0000813">
    <property type="term" value="C:ESCRT I complex"/>
    <property type="evidence" value="ECO:0007669"/>
    <property type="project" value="InterPro"/>
</dbReference>
<sequence length="299" mass="33305">MDPPADWPITGVCIVSDPNRAPPNYTVIDKTYDKSEDADLWKDGPLRRRTMRYLCVKRSVPDQTDDVLVDVTFINEKDPVPAGFAVVDTTHDTREKALQKKQLCLRWMVSTMTNDAITELIFLSSKASRRPPGGYTLIGETNSMSLCFKMGKLPKPPVLQPPAETSQSYPLKAFHMAPVASSLPYSLPPNKPSGSTVLRPENIASHTSTISPISGIPWQLNPKLKNLTAFLNMTIPEVRYKSILDIEKQSGELSKPGPAREKLTNLTFEVIQRRALFQALVVEPKCLALSQRAVDCYHT</sequence>
<accession>A0A2T7NMU4</accession>
<dbReference type="InterPro" id="IPR023341">
    <property type="entry name" value="MABP"/>
</dbReference>
<dbReference type="GO" id="GO:0042058">
    <property type="term" value="P:regulation of epidermal growth factor receptor signaling pathway"/>
    <property type="evidence" value="ECO:0007669"/>
    <property type="project" value="TreeGrafter"/>
</dbReference>
<evidence type="ECO:0000256" key="1">
    <source>
        <dbReference type="ARBA" id="ARBA00004414"/>
    </source>
</evidence>
<evidence type="ECO:0000256" key="4">
    <source>
        <dbReference type="ARBA" id="ARBA00022448"/>
    </source>
</evidence>
<dbReference type="GO" id="GO:0019075">
    <property type="term" value="P:virus maturation"/>
    <property type="evidence" value="ECO:0007669"/>
    <property type="project" value="TreeGrafter"/>
</dbReference>
<dbReference type="GO" id="GO:0015031">
    <property type="term" value="P:protein transport"/>
    <property type="evidence" value="ECO:0007669"/>
    <property type="project" value="UniProtKB-KW"/>
</dbReference>
<dbReference type="GO" id="GO:0046755">
    <property type="term" value="P:viral budding"/>
    <property type="evidence" value="ECO:0007669"/>
    <property type="project" value="TreeGrafter"/>
</dbReference>
<dbReference type="PANTHER" id="PTHR31547">
    <property type="entry name" value="MULTIVESICULAR BODY SUBUNIT 12B"/>
    <property type="match status" value="1"/>
</dbReference>
<comment type="subcellular location">
    <subcellularLocation>
        <location evidence="2">Endosome membrane</location>
        <topology evidence="2">Peripheral membrane protein</topology>
    </subcellularLocation>
    <subcellularLocation>
        <location evidence="1">Late endosome membrane</location>
    </subcellularLocation>
</comment>
<organism evidence="10 11">
    <name type="scientific">Pomacea canaliculata</name>
    <name type="common">Golden apple snail</name>
    <dbReference type="NCBI Taxonomy" id="400727"/>
    <lineage>
        <taxon>Eukaryota</taxon>
        <taxon>Metazoa</taxon>
        <taxon>Spiralia</taxon>
        <taxon>Lophotrochozoa</taxon>
        <taxon>Mollusca</taxon>
        <taxon>Gastropoda</taxon>
        <taxon>Caenogastropoda</taxon>
        <taxon>Architaenioglossa</taxon>
        <taxon>Ampullarioidea</taxon>
        <taxon>Ampullariidae</taxon>
        <taxon>Pomacea</taxon>
    </lineage>
</organism>